<dbReference type="AlphaFoldDB" id="A0A4Y2ULB8"/>
<name>A0A4Y2ULB8_ARAVE</name>
<organism evidence="1 2">
    <name type="scientific">Araneus ventricosus</name>
    <name type="common">Orbweaver spider</name>
    <name type="synonym">Epeira ventricosa</name>
    <dbReference type="NCBI Taxonomy" id="182803"/>
    <lineage>
        <taxon>Eukaryota</taxon>
        <taxon>Metazoa</taxon>
        <taxon>Ecdysozoa</taxon>
        <taxon>Arthropoda</taxon>
        <taxon>Chelicerata</taxon>
        <taxon>Arachnida</taxon>
        <taxon>Araneae</taxon>
        <taxon>Araneomorphae</taxon>
        <taxon>Entelegynae</taxon>
        <taxon>Araneoidea</taxon>
        <taxon>Araneidae</taxon>
        <taxon>Araneus</taxon>
    </lineage>
</organism>
<gene>
    <name evidence="1" type="ORF">AVEN_47807_1</name>
</gene>
<keyword evidence="2" id="KW-1185">Reference proteome</keyword>
<evidence type="ECO:0008006" key="3">
    <source>
        <dbReference type="Google" id="ProtNLM"/>
    </source>
</evidence>
<dbReference type="EMBL" id="BGPR01038076">
    <property type="protein sequence ID" value="GBO13845.1"/>
    <property type="molecule type" value="Genomic_DNA"/>
</dbReference>
<accession>A0A4Y2ULB8</accession>
<sequence>MDDGCLCIQETVPQHAKLREFFHYFVKEWLENSIITTRMWNCHKQQHRTNNTIEGWHNKFQTILSKPHPKFRNLLRALKDESKYSDFLISRMEINLEGKKRARKYVQLDERIARAVRAYEDTKDIRKCLTSLTYISTSGSGLP</sequence>
<proteinExistence type="predicted"/>
<reference evidence="1 2" key="1">
    <citation type="journal article" date="2019" name="Sci. Rep.">
        <title>Orb-weaving spider Araneus ventricosus genome elucidates the spidroin gene catalogue.</title>
        <authorList>
            <person name="Kono N."/>
            <person name="Nakamura H."/>
            <person name="Ohtoshi R."/>
            <person name="Moran D.A.P."/>
            <person name="Shinohara A."/>
            <person name="Yoshida Y."/>
            <person name="Fujiwara M."/>
            <person name="Mori M."/>
            <person name="Tomita M."/>
            <person name="Arakawa K."/>
        </authorList>
    </citation>
    <scope>NUCLEOTIDE SEQUENCE [LARGE SCALE GENOMIC DNA]</scope>
</reference>
<protein>
    <recommendedName>
        <fullName evidence="3">MULE transposase domain-containing protein</fullName>
    </recommendedName>
</protein>
<evidence type="ECO:0000313" key="2">
    <source>
        <dbReference type="Proteomes" id="UP000499080"/>
    </source>
</evidence>
<comment type="caution">
    <text evidence="1">The sequence shown here is derived from an EMBL/GenBank/DDBJ whole genome shotgun (WGS) entry which is preliminary data.</text>
</comment>
<dbReference type="Proteomes" id="UP000499080">
    <property type="component" value="Unassembled WGS sequence"/>
</dbReference>
<evidence type="ECO:0000313" key="1">
    <source>
        <dbReference type="EMBL" id="GBO13845.1"/>
    </source>
</evidence>
<dbReference type="OrthoDB" id="10029846at2759"/>